<proteinExistence type="predicted"/>
<name>A0A3L6FKH3_MAIZE</name>
<feature type="region of interest" description="Disordered" evidence="1">
    <location>
        <begin position="44"/>
        <end position="63"/>
    </location>
</feature>
<evidence type="ECO:0000313" key="2">
    <source>
        <dbReference type="EMBL" id="PWZ33686.1"/>
    </source>
</evidence>
<organism evidence="2">
    <name type="scientific">Zea mays</name>
    <name type="common">Maize</name>
    <dbReference type="NCBI Taxonomy" id="4577"/>
    <lineage>
        <taxon>Eukaryota</taxon>
        <taxon>Viridiplantae</taxon>
        <taxon>Streptophyta</taxon>
        <taxon>Embryophyta</taxon>
        <taxon>Tracheophyta</taxon>
        <taxon>Spermatophyta</taxon>
        <taxon>Magnoliopsida</taxon>
        <taxon>Liliopsida</taxon>
        <taxon>Poales</taxon>
        <taxon>Poaceae</taxon>
        <taxon>PACMAD clade</taxon>
        <taxon>Panicoideae</taxon>
        <taxon>Andropogonodae</taxon>
        <taxon>Andropogoneae</taxon>
        <taxon>Tripsacinae</taxon>
        <taxon>Zea</taxon>
    </lineage>
</organism>
<sequence length="85" mass="8944">MGTPAQTPSNVEFQPQCVMKPPTDLCHRIITCGAQPLMIKPLSFTRSSNPSASHSSTSGNLSPALITQMNALLEDSIPSPSSTSC</sequence>
<accession>A0A3L6FKH3</accession>
<protein>
    <submittedName>
        <fullName evidence="2">Uncharacterized protein</fullName>
    </submittedName>
</protein>
<dbReference type="Proteomes" id="UP000251960">
    <property type="component" value="Chromosome 3"/>
</dbReference>
<reference evidence="2" key="1">
    <citation type="journal article" date="2018" name="Nat. Genet.">
        <title>Extensive intraspecific gene order and gene structural variations between Mo17 and other maize genomes.</title>
        <authorList>
            <person name="Sun S."/>
            <person name="Zhou Y."/>
            <person name="Chen J."/>
            <person name="Shi J."/>
            <person name="Zhao H."/>
            <person name="Zhao H."/>
            <person name="Song W."/>
            <person name="Zhang M."/>
            <person name="Cui Y."/>
            <person name="Dong X."/>
            <person name="Liu H."/>
            <person name="Ma X."/>
            <person name="Jiao Y."/>
            <person name="Wang B."/>
            <person name="Wei X."/>
            <person name="Stein J.C."/>
            <person name="Glaubitz J.C."/>
            <person name="Lu F."/>
            <person name="Yu G."/>
            <person name="Liang C."/>
            <person name="Fengler K."/>
            <person name="Li B."/>
            <person name="Rafalski A."/>
            <person name="Schnable P.S."/>
            <person name="Ware D.H."/>
            <person name="Buckler E.S."/>
            <person name="Lai J."/>
        </authorList>
    </citation>
    <scope>NUCLEOTIDE SEQUENCE [LARGE SCALE GENOMIC DNA]</scope>
    <source>
        <tissue evidence="2">Seedling</tissue>
    </source>
</reference>
<dbReference type="AlphaFoldDB" id="A0A3L6FKH3"/>
<evidence type="ECO:0000256" key="1">
    <source>
        <dbReference type="SAM" id="MobiDB-lite"/>
    </source>
</evidence>
<gene>
    <name evidence="2" type="ORF">Zm00014a_033271</name>
</gene>
<comment type="caution">
    <text evidence="2">The sequence shown here is derived from an EMBL/GenBank/DDBJ whole genome shotgun (WGS) entry which is preliminary data.</text>
</comment>
<feature type="compositionally biased region" description="Low complexity" evidence="1">
    <location>
        <begin position="47"/>
        <end position="58"/>
    </location>
</feature>
<dbReference type="EMBL" id="NCVQ01000004">
    <property type="protein sequence ID" value="PWZ33686.1"/>
    <property type="molecule type" value="Genomic_DNA"/>
</dbReference>